<dbReference type="AlphaFoldDB" id="A0ABD7A7D4"/>
<dbReference type="Proteomes" id="UP000509784">
    <property type="component" value="Chromosome"/>
</dbReference>
<dbReference type="KEGG" id="mpeg:HV560_03950"/>
<gene>
    <name evidence="1" type="ORF">HV560_03950</name>
</gene>
<dbReference type="EMBL" id="CP055305">
    <property type="protein sequence ID" value="QLB42033.1"/>
    <property type="molecule type" value="Genomic_DNA"/>
</dbReference>
<dbReference type="RefSeq" id="WP_176812197.1">
    <property type="nucleotide sequence ID" value="NZ_CP055305.1"/>
</dbReference>
<accession>A0ABD7A7D4</accession>
<organism evidence="1 2">
    <name type="scientific">Mannheimia pernigra</name>
    <dbReference type="NCBI Taxonomy" id="111844"/>
    <lineage>
        <taxon>Bacteria</taxon>
        <taxon>Pseudomonadati</taxon>
        <taxon>Pseudomonadota</taxon>
        <taxon>Gammaproteobacteria</taxon>
        <taxon>Pasteurellales</taxon>
        <taxon>Pasteurellaceae</taxon>
        <taxon>Mannheimia</taxon>
    </lineage>
</organism>
<sequence>MPTLFDECREVLSEYFTLLSLEEEELVLNEFNKYPFKYGSIENDMNIVESIDFFSFLKLISKKELNEDVCILSDTKGIPFFKTKLLLALDNIDDISALSKNVFFLGDGYLAQVVDKNPPISIFRLKQKN</sequence>
<proteinExistence type="predicted"/>
<reference evidence="1 2" key="1">
    <citation type="submission" date="2020-06" db="EMBL/GenBank/DDBJ databases">
        <title>Mannheimia pernigra sp. nov. isolated from bovine respiratory tract.</title>
        <authorList>
            <person name="Kuhnert P."/>
            <person name="Akarsu-Egger H."/>
        </authorList>
    </citation>
    <scope>NUCLEOTIDE SEQUENCE [LARGE SCALE GENOMIC DNA]</scope>
    <source>
        <strain evidence="1 2">17CN0883</strain>
    </source>
</reference>
<evidence type="ECO:0000313" key="1">
    <source>
        <dbReference type="EMBL" id="QLB42033.1"/>
    </source>
</evidence>
<evidence type="ECO:0000313" key="2">
    <source>
        <dbReference type="Proteomes" id="UP000509784"/>
    </source>
</evidence>
<dbReference type="InterPro" id="IPR049585">
    <property type="entry name" value="CdiI_EcoliA0-like"/>
</dbReference>
<protein>
    <submittedName>
        <fullName evidence="1">Uncharacterized protein</fullName>
    </submittedName>
</protein>
<name>A0ABD7A7D4_9PAST</name>
<dbReference type="Pfam" id="PF24172">
    <property type="entry name" value="CdiI_ImmP"/>
    <property type="match status" value="1"/>
</dbReference>